<organism evidence="1 2">
    <name type="scientific">Dorcoceras hygrometricum</name>
    <dbReference type="NCBI Taxonomy" id="472368"/>
    <lineage>
        <taxon>Eukaryota</taxon>
        <taxon>Viridiplantae</taxon>
        <taxon>Streptophyta</taxon>
        <taxon>Embryophyta</taxon>
        <taxon>Tracheophyta</taxon>
        <taxon>Spermatophyta</taxon>
        <taxon>Magnoliopsida</taxon>
        <taxon>eudicotyledons</taxon>
        <taxon>Gunneridae</taxon>
        <taxon>Pentapetalae</taxon>
        <taxon>asterids</taxon>
        <taxon>lamiids</taxon>
        <taxon>Lamiales</taxon>
        <taxon>Gesneriaceae</taxon>
        <taxon>Didymocarpoideae</taxon>
        <taxon>Trichosporeae</taxon>
        <taxon>Loxocarpinae</taxon>
        <taxon>Dorcoceras</taxon>
    </lineage>
</organism>
<reference evidence="1 2" key="1">
    <citation type="journal article" date="2015" name="Proc. Natl. Acad. Sci. U.S.A.">
        <title>The resurrection genome of Boea hygrometrica: A blueprint for survival of dehydration.</title>
        <authorList>
            <person name="Xiao L."/>
            <person name="Yang G."/>
            <person name="Zhang L."/>
            <person name="Yang X."/>
            <person name="Zhao S."/>
            <person name="Ji Z."/>
            <person name="Zhou Q."/>
            <person name="Hu M."/>
            <person name="Wang Y."/>
            <person name="Chen M."/>
            <person name="Xu Y."/>
            <person name="Jin H."/>
            <person name="Xiao X."/>
            <person name="Hu G."/>
            <person name="Bao F."/>
            <person name="Hu Y."/>
            <person name="Wan P."/>
            <person name="Li L."/>
            <person name="Deng X."/>
            <person name="Kuang T."/>
            <person name="Xiang C."/>
            <person name="Zhu J.K."/>
            <person name="Oliver M.J."/>
            <person name="He Y."/>
        </authorList>
    </citation>
    <scope>NUCLEOTIDE SEQUENCE [LARGE SCALE GENOMIC DNA]</scope>
    <source>
        <strain evidence="2">cv. XS01</strain>
    </source>
</reference>
<dbReference type="Gene3D" id="3.30.465.10">
    <property type="match status" value="1"/>
</dbReference>
<gene>
    <name evidence="1" type="ORF">F511_18268</name>
</gene>
<proteinExistence type="predicted"/>
<name>A0A2Z7CN09_9LAMI</name>
<dbReference type="InterPro" id="IPR016169">
    <property type="entry name" value="FAD-bd_PCMH_sub2"/>
</dbReference>
<protein>
    <submittedName>
        <fullName evidence="1">Cannabidiolic acid synthase-like 2</fullName>
    </submittedName>
</protein>
<dbReference type="Proteomes" id="UP000250235">
    <property type="component" value="Unassembled WGS sequence"/>
</dbReference>
<dbReference type="AlphaFoldDB" id="A0A2Z7CN09"/>
<evidence type="ECO:0000313" key="2">
    <source>
        <dbReference type="Proteomes" id="UP000250235"/>
    </source>
</evidence>
<dbReference type="OrthoDB" id="407275at2759"/>
<keyword evidence="2" id="KW-1185">Reference proteome</keyword>
<sequence>MGDDLFWAIRGGGEASFGIQIAWKIKLVRVPPVVTVFTVHKNLDQQGIQFVSIWQNVASKLAQHLFIRLFFQNSDRGEVEVLYDSLFLG</sequence>
<dbReference type="EMBL" id="KQ993856">
    <property type="protein sequence ID" value="KZV48462.1"/>
    <property type="molecule type" value="Genomic_DNA"/>
</dbReference>
<dbReference type="PANTHER" id="PTHR32448">
    <property type="entry name" value="OS08G0158400 PROTEIN"/>
    <property type="match status" value="1"/>
</dbReference>
<dbReference type="Gene3D" id="3.40.462.20">
    <property type="match status" value="1"/>
</dbReference>
<accession>A0A2Z7CN09</accession>
<evidence type="ECO:0000313" key="1">
    <source>
        <dbReference type="EMBL" id="KZV48462.1"/>
    </source>
</evidence>